<protein>
    <submittedName>
        <fullName evidence="2">CLUMA_CG021493, isoform A</fullName>
    </submittedName>
</protein>
<proteinExistence type="predicted"/>
<dbReference type="AlphaFoldDB" id="A0A1J1J7E3"/>
<organism evidence="2 3">
    <name type="scientific">Clunio marinus</name>
    <dbReference type="NCBI Taxonomy" id="568069"/>
    <lineage>
        <taxon>Eukaryota</taxon>
        <taxon>Metazoa</taxon>
        <taxon>Ecdysozoa</taxon>
        <taxon>Arthropoda</taxon>
        <taxon>Hexapoda</taxon>
        <taxon>Insecta</taxon>
        <taxon>Pterygota</taxon>
        <taxon>Neoptera</taxon>
        <taxon>Endopterygota</taxon>
        <taxon>Diptera</taxon>
        <taxon>Nematocera</taxon>
        <taxon>Chironomoidea</taxon>
        <taxon>Chironomidae</taxon>
        <taxon>Clunio</taxon>
    </lineage>
</organism>
<feature type="compositionally biased region" description="Polar residues" evidence="1">
    <location>
        <begin position="81"/>
        <end position="93"/>
    </location>
</feature>
<accession>A0A1J1J7E3</accession>
<sequence length="93" mass="10901">MEIPILQFQMSLTKFLFVCSTELHKEMFQLSLHHFPSRPYSQFREIYQAVLTSEPVATQTIILPQHCRNSLERLTNKKSDQNGGMRQQKFSIA</sequence>
<evidence type="ECO:0000313" key="2">
    <source>
        <dbReference type="EMBL" id="CRL08349.1"/>
    </source>
</evidence>
<evidence type="ECO:0000313" key="3">
    <source>
        <dbReference type="Proteomes" id="UP000183832"/>
    </source>
</evidence>
<reference evidence="2 3" key="1">
    <citation type="submission" date="2015-04" db="EMBL/GenBank/DDBJ databases">
        <authorList>
            <person name="Syromyatnikov M.Y."/>
            <person name="Popov V.N."/>
        </authorList>
    </citation>
    <scope>NUCLEOTIDE SEQUENCE [LARGE SCALE GENOMIC DNA]</scope>
</reference>
<keyword evidence="3" id="KW-1185">Reference proteome</keyword>
<gene>
    <name evidence="2" type="ORF">CLUMA_CG021493</name>
</gene>
<feature type="region of interest" description="Disordered" evidence="1">
    <location>
        <begin position="73"/>
        <end position="93"/>
    </location>
</feature>
<dbReference type="EMBL" id="CVRI01000075">
    <property type="protein sequence ID" value="CRL08349.1"/>
    <property type="molecule type" value="Genomic_DNA"/>
</dbReference>
<name>A0A1J1J7E3_9DIPT</name>
<dbReference type="Proteomes" id="UP000183832">
    <property type="component" value="Unassembled WGS sequence"/>
</dbReference>
<evidence type="ECO:0000256" key="1">
    <source>
        <dbReference type="SAM" id="MobiDB-lite"/>
    </source>
</evidence>